<reference evidence="3" key="1">
    <citation type="journal article" date="2020" name="Stud. Mycol.">
        <title>101 Dothideomycetes genomes: a test case for predicting lifestyles and emergence of pathogens.</title>
        <authorList>
            <person name="Haridas S."/>
            <person name="Albert R."/>
            <person name="Binder M."/>
            <person name="Bloem J."/>
            <person name="Labutti K."/>
            <person name="Salamov A."/>
            <person name="Andreopoulos B."/>
            <person name="Baker S."/>
            <person name="Barry K."/>
            <person name="Bills G."/>
            <person name="Bluhm B."/>
            <person name="Cannon C."/>
            <person name="Castanera R."/>
            <person name="Culley D."/>
            <person name="Daum C."/>
            <person name="Ezra D."/>
            <person name="Gonzalez J."/>
            <person name="Henrissat B."/>
            <person name="Kuo A."/>
            <person name="Liang C."/>
            <person name="Lipzen A."/>
            <person name="Lutzoni F."/>
            <person name="Magnuson J."/>
            <person name="Mondo S."/>
            <person name="Nolan M."/>
            <person name="Ohm R."/>
            <person name="Pangilinan J."/>
            <person name="Park H.-J."/>
            <person name="Ramirez L."/>
            <person name="Alfaro M."/>
            <person name="Sun H."/>
            <person name="Tritt A."/>
            <person name="Yoshinaga Y."/>
            <person name="Zwiers L.-H."/>
            <person name="Turgeon B."/>
            <person name="Goodwin S."/>
            <person name="Spatafora J."/>
            <person name="Crous P."/>
            <person name="Grigoriev I."/>
        </authorList>
    </citation>
    <scope>NUCLEOTIDE SEQUENCE</scope>
    <source>
        <strain evidence="3">CBS 122681</strain>
    </source>
</reference>
<dbReference type="AlphaFoldDB" id="A0A6A6SI25"/>
<dbReference type="Proteomes" id="UP000799324">
    <property type="component" value="Unassembled WGS sequence"/>
</dbReference>
<feature type="coiled-coil region" evidence="1">
    <location>
        <begin position="330"/>
        <end position="378"/>
    </location>
</feature>
<keyword evidence="1" id="KW-0175">Coiled coil</keyword>
<name>A0A6A6SI25_9PLEO</name>
<protein>
    <submittedName>
        <fullName evidence="3">Uncharacterized protein</fullName>
    </submittedName>
</protein>
<evidence type="ECO:0000256" key="1">
    <source>
        <dbReference type="SAM" id="Coils"/>
    </source>
</evidence>
<feature type="compositionally biased region" description="Polar residues" evidence="2">
    <location>
        <begin position="26"/>
        <end position="40"/>
    </location>
</feature>
<evidence type="ECO:0000313" key="3">
    <source>
        <dbReference type="EMBL" id="KAF2647220.1"/>
    </source>
</evidence>
<gene>
    <name evidence="3" type="ORF">K491DRAFT_723624</name>
</gene>
<feature type="coiled-coil region" evidence="1">
    <location>
        <begin position="257"/>
        <end position="287"/>
    </location>
</feature>
<keyword evidence="4" id="KW-1185">Reference proteome</keyword>
<sequence>MPVVGGEQDQEAHSPDEGSSLYIPRNQASNNSHSTSQSMTTLKAPTIGDEIFANLTIGDTNALRLDFDSDFVDNVFDIAKARALGEDFSTKLANDRVVKSQELSRKLQVRVNDQATQILGLQNMVDEQATQIVRFQSIVHGFHELGDLVYEHTSLDHQIRAKKTKEMKQGEKQFGNVLRDHVPNTDGQSKTPGGLIATVYDKLTVLSESISIASANPETPRIISNASATLKLRNQLSGEEDVLSQPQSSIQILQDDLDDSKRTVRQLQAFNNALQEDKNEKTEINNRLLSSYMHLQDELEQRNATTSRVQMDPLGLGNGDNRQKMEDAALEEQQYSNDQLRKEIAMLQGKVASTEDKNAKLEQAMKEEKDQRELAEACILVVEKALTGALEVDPSHTVPEDLEDEIL</sequence>
<dbReference type="EMBL" id="MU004656">
    <property type="protein sequence ID" value="KAF2647220.1"/>
    <property type="molecule type" value="Genomic_DNA"/>
</dbReference>
<organism evidence="3 4">
    <name type="scientific">Lophiostoma macrostomum CBS 122681</name>
    <dbReference type="NCBI Taxonomy" id="1314788"/>
    <lineage>
        <taxon>Eukaryota</taxon>
        <taxon>Fungi</taxon>
        <taxon>Dikarya</taxon>
        <taxon>Ascomycota</taxon>
        <taxon>Pezizomycotina</taxon>
        <taxon>Dothideomycetes</taxon>
        <taxon>Pleosporomycetidae</taxon>
        <taxon>Pleosporales</taxon>
        <taxon>Lophiostomataceae</taxon>
        <taxon>Lophiostoma</taxon>
    </lineage>
</organism>
<feature type="region of interest" description="Disordered" evidence="2">
    <location>
        <begin position="1"/>
        <end position="40"/>
    </location>
</feature>
<accession>A0A6A6SI25</accession>
<evidence type="ECO:0000313" key="4">
    <source>
        <dbReference type="Proteomes" id="UP000799324"/>
    </source>
</evidence>
<proteinExistence type="predicted"/>
<evidence type="ECO:0000256" key="2">
    <source>
        <dbReference type="SAM" id="MobiDB-lite"/>
    </source>
</evidence>